<comment type="caution">
    <text evidence="5">The sequence shown here is derived from an EMBL/GenBank/DDBJ whole genome shotgun (WGS) entry which is preliminary data.</text>
</comment>
<evidence type="ECO:0000313" key="6">
    <source>
        <dbReference type="Proteomes" id="UP000323011"/>
    </source>
</evidence>
<dbReference type="PROSITE" id="PS51747">
    <property type="entry name" value="CYT_DCMP_DEAMINASES_2"/>
    <property type="match status" value="1"/>
</dbReference>
<dbReference type="Proteomes" id="UP000323011">
    <property type="component" value="Unassembled WGS sequence"/>
</dbReference>
<name>A0A5A8CTM8_CAFRO</name>
<dbReference type="GO" id="GO:0005737">
    <property type="term" value="C:cytoplasm"/>
    <property type="evidence" value="ECO:0007669"/>
    <property type="project" value="TreeGrafter"/>
</dbReference>
<feature type="domain" description="CMP/dCMP-type deaminase" evidence="4">
    <location>
        <begin position="218"/>
        <end position="470"/>
    </location>
</feature>
<dbReference type="SUPFAM" id="SSF53927">
    <property type="entry name" value="Cytidine deaminase-like"/>
    <property type="match status" value="1"/>
</dbReference>
<evidence type="ECO:0000313" key="5">
    <source>
        <dbReference type="EMBL" id="KAA0156426.1"/>
    </source>
</evidence>
<gene>
    <name evidence="5" type="ORF">FNF29_01218</name>
</gene>
<dbReference type="GO" id="GO:0005634">
    <property type="term" value="C:nucleus"/>
    <property type="evidence" value="ECO:0007669"/>
    <property type="project" value="TreeGrafter"/>
</dbReference>
<proteinExistence type="inferred from homology"/>
<dbReference type="InterPro" id="IPR016193">
    <property type="entry name" value="Cytidine_deaminase-like"/>
</dbReference>
<feature type="region of interest" description="Disordered" evidence="3">
    <location>
        <begin position="1"/>
        <end position="21"/>
    </location>
</feature>
<dbReference type="GO" id="GO:0052717">
    <property type="term" value="F:tRNA-specific adenosine-34 deaminase activity"/>
    <property type="evidence" value="ECO:0007669"/>
    <property type="project" value="TreeGrafter"/>
</dbReference>
<dbReference type="AlphaFoldDB" id="A0A5A8CTM8"/>
<sequence length="513" mass="54011">MDAAGHAHASSIEAENDLAGRKRRTPQFDEIIWEPGALPLSRRLMTCIGVDVEPKATGLAVGACRGSRNVQEGMRHLKRVSSLEAQADYKSKLPTGTTPSADIMALAEGPCRIPEGKIRILVGPAAAFPDDLPPHSHCVGAGPQAVKRAEPLDESTVPSGIRTLVERGRADFVRFPVLAIPSSDATERAIESAFVWPMKPSQPVAAPGEQFLKPADEPRALEVMRLAVKAARMGRERGFRGCGAVVYDPAHDCIRAWAYDRTQWLGIPKAAAAVAASGDGAAGAAGCGSDRAGAASEDSPAPTAAAAPASAAREAEASPSAASADDLDVDPPGADMTHPLHSAALLTIESVAIADRIRRGHVDRAREARAGLHTVAFSPDGGPPLHLYNLPPLPLPAGTDEPPVAHVDQYICTGYDVYLSVEPCAMDAMALSHARVRSVVFAARDPIDGALLSRLRLHEARPLNHHYSVFQMREDSELAKEAASLWDEGGEIGVGDPFSSRLPKAGVRAGSSP</sequence>
<protein>
    <recommendedName>
        <fullName evidence="4">CMP/dCMP-type deaminase domain-containing protein</fullName>
    </recommendedName>
</protein>
<dbReference type="EMBL" id="VLTN01000004">
    <property type="protein sequence ID" value="KAA0156426.1"/>
    <property type="molecule type" value="Genomic_DNA"/>
</dbReference>
<feature type="region of interest" description="Disordered" evidence="3">
    <location>
        <begin position="491"/>
        <end position="513"/>
    </location>
</feature>
<dbReference type="InterPro" id="IPR002125">
    <property type="entry name" value="CMP_dCMP_dom"/>
</dbReference>
<evidence type="ECO:0000256" key="2">
    <source>
        <dbReference type="ARBA" id="ARBA00038160"/>
    </source>
</evidence>
<dbReference type="PANTHER" id="PTHR11079:SF156">
    <property type="entry name" value="INACTIVE TRNA-SPECIFIC ADENOSINE DEAMINASE-LIKE PROTEIN 3-RELATED"/>
    <property type="match status" value="1"/>
</dbReference>
<evidence type="ECO:0000259" key="4">
    <source>
        <dbReference type="PROSITE" id="PS51747"/>
    </source>
</evidence>
<feature type="region of interest" description="Disordered" evidence="3">
    <location>
        <begin position="285"/>
        <end position="338"/>
    </location>
</feature>
<feature type="compositionally biased region" description="Low complexity" evidence="3">
    <location>
        <begin position="287"/>
        <end position="324"/>
    </location>
</feature>
<dbReference type="PANTHER" id="PTHR11079">
    <property type="entry name" value="CYTOSINE DEAMINASE FAMILY MEMBER"/>
    <property type="match status" value="1"/>
</dbReference>
<reference evidence="5 6" key="1">
    <citation type="submission" date="2019-07" db="EMBL/GenBank/DDBJ databases">
        <title>Genomes of Cafeteria roenbergensis.</title>
        <authorList>
            <person name="Fischer M.G."/>
            <person name="Hackl T."/>
            <person name="Roman M."/>
        </authorList>
    </citation>
    <scope>NUCLEOTIDE SEQUENCE [LARGE SCALE GENOMIC DNA]</scope>
    <source>
        <strain evidence="5 6">BVI</strain>
    </source>
</reference>
<organism evidence="5 6">
    <name type="scientific">Cafeteria roenbergensis</name>
    <name type="common">Marine flagellate</name>
    <dbReference type="NCBI Taxonomy" id="33653"/>
    <lineage>
        <taxon>Eukaryota</taxon>
        <taxon>Sar</taxon>
        <taxon>Stramenopiles</taxon>
        <taxon>Bigyra</taxon>
        <taxon>Opalozoa</taxon>
        <taxon>Bicosoecida</taxon>
        <taxon>Cafeteriaceae</taxon>
        <taxon>Cafeteria</taxon>
    </lineage>
</organism>
<keyword evidence="1" id="KW-0819">tRNA processing</keyword>
<dbReference type="Gene3D" id="3.40.140.10">
    <property type="entry name" value="Cytidine Deaminase, domain 2"/>
    <property type="match status" value="1"/>
</dbReference>
<dbReference type="GO" id="GO:0008033">
    <property type="term" value="P:tRNA processing"/>
    <property type="evidence" value="ECO:0007669"/>
    <property type="project" value="UniProtKB-KW"/>
</dbReference>
<evidence type="ECO:0000256" key="1">
    <source>
        <dbReference type="ARBA" id="ARBA00022694"/>
    </source>
</evidence>
<keyword evidence="6" id="KW-1185">Reference proteome</keyword>
<evidence type="ECO:0000256" key="3">
    <source>
        <dbReference type="SAM" id="MobiDB-lite"/>
    </source>
</evidence>
<accession>A0A5A8CTM8</accession>
<comment type="similarity">
    <text evidence="2">Belongs to the cytidine and deoxycytidylate deaminase family. ADAT3 subfamily.</text>
</comment>